<accession>A0A1B6IN93</accession>
<name>A0A1B6IN93_9HEMI</name>
<dbReference type="EMBL" id="GECU01019314">
    <property type="protein sequence ID" value="JAS88392.1"/>
    <property type="molecule type" value="Transcribed_RNA"/>
</dbReference>
<feature type="compositionally biased region" description="Basic residues" evidence="1">
    <location>
        <begin position="205"/>
        <end position="214"/>
    </location>
</feature>
<feature type="non-terminal residue" evidence="2">
    <location>
        <position position="1"/>
    </location>
</feature>
<proteinExistence type="predicted"/>
<dbReference type="AlphaFoldDB" id="A0A1B6IN93"/>
<feature type="region of interest" description="Disordered" evidence="1">
    <location>
        <begin position="193"/>
        <end position="214"/>
    </location>
</feature>
<organism evidence="2">
    <name type="scientific">Homalodisca liturata</name>
    <dbReference type="NCBI Taxonomy" id="320908"/>
    <lineage>
        <taxon>Eukaryota</taxon>
        <taxon>Metazoa</taxon>
        <taxon>Ecdysozoa</taxon>
        <taxon>Arthropoda</taxon>
        <taxon>Hexapoda</taxon>
        <taxon>Insecta</taxon>
        <taxon>Pterygota</taxon>
        <taxon>Neoptera</taxon>
        <taxon>Paraneoptera</taxon>
        <taxon>Hemiptera</taxon>
        <taxon>Auchenorrhyncha</taxon>
        <taxon>Membracoidea</taxon>
        <taxon>Cicadellidae</taxon>
        <taxon>Cicadellinae</taxon>
        <taxon>Proconiini</taxon>
        <taxon>Homalodisca</taxon>
    </lineage>
</organism>
<sequence>FKKRFTSDTVLNLKEIIILKFFYDKETKPGQKHDSKFKASGNECRLTNKKNHSRPSKCTKDTRNLDTTISYVIDKYRKTSAEFEQSQNIKVVAQERLADIMGPSLFKEKSAAEIGIPKTSGSKMFLRDRNQSISKSVKMNMCRKIVYDRYFSSLVPAKSSSTLTVSDELPHRKMSHSMGNLDSTIDDVIKNYKPPDNVSLGSSHVNKKPKGVHK</sequence>
<protein>
    <submittedName>
        <fullName evidence="2">Uncharacterized protein</fullName>
    </submittedName>
</protein>
<evidence type="ECO:0000256" key="1">
    <source>
        <dbReference type="SAM" id="MobiDB-lite"/>
    </source>
</evidence>
<evidence type="ECO:0000313" key="2">
    <source>
        <dbReference type="EMBL" id="JAS88392.1"/>
    </source>
</evidence>
<reference evidence="2" key="1">
    <citation type="submission" date="2015-11" db="EMBL/GenBank/DDBJ databases">
        <title>De novo transcriptome assembly of four potential Pierce s Disease insect vectors from Arizona vineyards.</title>
        <authorList>
            <person name="Tassone E.E."/>
        </authorList>
    </citation>
    <scope>NUCLEOTIDE SEQUENCE</scope>
</reference>
<gene>
    <name evidence="2" type="ORF">g.56808</name>
</gene>